<dbReference type="InterPro" id="IPR018161">
    <property type="entry name" value="Wnt_CS"/>
</dbReference>
<keyword evidence="6 9" id="KW-0879">Wnt signaling pathway</keyword>
<reference evidence="12" key="2">
    <citation type="submission" date="2025-05" db="UniProtKB">
        <authorList>
            <consortium name="RefSeq"/>
        </authorList>
    </citation>
    <scope>IDENTIFICATION</scope>
</reference>
<dbReference type="KEGG" id="sko:100329104"/>
<dbReference type="PROSITE" id="PS00246">
    <property type="entry name" value="WNT1"/>
    <property type="match status" value="1"/>
</dbReference>
<comment type="similarity">
    <text evidence="2 9">Belongs to the Wnt family.</text>
</comment>
<dbReference type="GO" id="GO:0005109">
    <property type="term" value="F:frizzled binding"/>
    <property type="evidence" value="ECO:0007669"/>
    <property type="project" value="TreeGrafter"/>
</dbReference>
<evidence type="ECO:0000256" key="6">
    <source>
        <dbReference type="ARBA" id="ARBA00022687"/>
    </source>
</evidence>
<dbReference type="InterPro" id="IPR009143">
    <property type="entry name" value="Wnt6"/>
</dbReference>
<evidence type="ECO:0000256" key="3">
    <source>
        <dbReference type="ARBA" id="ARBA00022473"/>
    </source>
</evidence>
<proteinExistence type="evidence at transcript level"/>
<dbReference type="GO" id="GO:0060070">
    <property type="term" value="P:canonical Wnt signaling pathway"/>
    <property type="evidence" value="ECO:0007669"/>
    <property type="project" value="TreeGrafter"/>
</dbReference>
<dbReference type="GO" id="GO:0030182">
    <property type="term" value="P:neuron differentiation"/>
    <property type="evidence" value="ECO:0007669"/>
    <property type="project" value="TreeGrafter"/>
</dbReference>
<evidence type="ECO:0000313" key="11">
    <source>
        <dbReference type="Proteomes" id="UP000694865"/>
    </source>
</evidence>
<dbReference type="InterPro" id="IPR005817">
    <property type="entry name" value="Wnt"/>
</dbReference>
<dbReference type="Proteomes" id="UP000694865">
    <property type="component" value="Unplaced"/>
</dbReference>
<sequence>MQISTYLPLFIGLFSIKLQAEFSYDRFVQVLPGRKTLSIKTGAWQPSDVTHYCDSMTWLSQRQRELCLRHPDIIANAERGAEYGHTECQHQFRNQRWNCSIENATDIFSKRTITKARSAETAFVHAVMSAGVTYSVTRACGMGILEECGCDTKYLPSSEESNWNWDGCNDNIGYGMYFSRDFMDAIEDDLINGLSLMNIHNNEAGRQVIKHEMYTKCKCHGVSGSCTSKICWRTMRKMRDIGDILMDKYFQAIRVKYAKKRKRLRPHSKTGARLPVTELVYLDTSPDWCEPNKKYFSHGTHGRFCNKTSRNSDSCALMCCGRGYQIMERRVEESCNCRFHWCCVVTCESCIRDEELHICN</sequence>
<evidence type="ECO:0000256" key="8">
    <source>
        <dbReference type="ARBA" id="ARBA00023288"/>
    </source>
</evidence>
<evidence type="ECO:0000256" key="1">
    <source>
        <dbReference type="ARBA" id="ARBA00004498"/>
    </source>
</evidence>
<comment type="subcellular location">
    <subcellularLocation>
        <location evidence="1 9">Secreted</location>
        <location evidence="1 9">Extracellular space</location>
        <location evidence="1 9">Extracellular matrix</location>
    </subcellularLocation>
</comment>
<keyword evidence="11" id="KW-1185">Reference proteome</keyword>
<dbReference type="AlphaFoldDB" id="D2XNM4"/>
<evidence type="ECO:0000256" key="2">
    <source>
        <dbReference type="ARBA" id="ARBA00005683"/>
    </source>
</evidence>
<dbReference type="RefSeq" id="NP_001164718.1">
    <property type="nucleotide sequence ID" value="NM_001171247.1"/>
</dbReference>
<dbReference type="GO" id="GO:0045165">
    <property type="term" value="P:cell fate commitment"/>
    <property type="evidence" value="ECO:0007669"/>
    <property type="project" value="TreeGrafter"/>
</dbReference>
<dbReference type="PANTHER" id="PTHR12027:SF37">
    <property type="entry name" value="PROTEIN WNT"/>
    <property type="match status" value="1"/>
</dbReference>
<keyword evidence="8" id="KW-0449">Lipoprotein</keyword>
<protein>
    <recommendedName>
        <fullName evidence="9">Protein Wnt</fullName>
    </recommendedName>
</protein>
<keyword evidence="7" id="KW-1015">Disulfide bond</keyword>
<dbReference type="GO" id="GO:0005615">
    <property type="term" value="C:extracellular space"/>
    <property type="evidence" value="ECO:0007669"/>
    <property type="project" value="TreeGrafter"/>
</dbReference>
<comment type="function">
    <text evidence="9">Ligand for members of the frizzled family of seven transmembrane receptors.</text>
</comment>
<name>D2XNM4_SACKO</name>
<accession>D2XNM4</accession>
<gene>
    <name evidence="12" type="primary">LOC100329104</name>
</gene>
<evidence type="ECO:0000256" key="7">
    <source>
        <dbReference type="ARBA" id="ARBA00023157"/>
    </source>
</evidence>
<reference evidence="10" key="1">
    <citation type="submission" date="2009-11" db="EMBL/GenBank/DDBJ databases">
        <authorList>
            <person name="Freeman R.M.Jr."/>
            <person name="Wu M."/>
            <person name="Gerhart J."/>
        </authorList>
    </citation>
    <scope>NUCLEOTIDE SEQUENCE</scope>
</reference>
<dbReference type="CDD" id="cd19338">
    <property type="entry name" value="Wnt_Wnt6"/>
    <property type="match status" value="1"/>
</dbReference>
<keyword evidence="4" id="KW-0964">Secreted</keyword>
<keyword evidence="3 9" id="KW-0217">Developmental protein</keyword>
<keyword evidence="5" id="KW-0272">Extracellular matrix</keyword>
<evidence type="ECO:0000313" key="10">
    <source>
        <dbReference type="EMBL" id="ADB22654.1"/>
    </source>
</evidence>
<dbReference type="InterPro" id="IPR043158">
    <property type="entry name" value="Wnt_C"/>
</dbReference>
<dbReference type="Pfam" id="PF00110">
    <property type="entry name" value="wnt"/>
    <property type="match status" value="1"/>
</dbReference>
<dbReference type="Gene3D" id="3.30.2460.20">
    <property type="match status" value="1"/>
</dbReference>
<dbReference type="FunFam" id="3.30.2460.20:FF:000001">
    <property type="entry name" value="Wnt homolog"/>
    <property type="match status" value="1"/>
</dbReference>
<evidence type="ECO:0000256" key="9">
    <source>
        <dbReference type="RuleBase" id="RU003500"/>
    </source>
</evidence>
<dbReference type="OrthoDB" id="5945655at2759"/>
<evidence type="ECO:0000313" key="12">
    <source>
        <dbReference type="RefSeq" id="NP_001164718.1"/>
    </source>
</evidence>
<dbReference type="GO" id="GO:0005125">
    <property type="term" value="F:cytokine activity"/>
    <property type="evidence" value="ECO:0007669"/>
    <property type="project" value="TreeGrafter"/>
</dbReference>
<dbReference type="PANTHER" id="PTHR12027">
    <property type="entry name" value="WNT RELATED"/>
    <property type="match status" value="1"/>
</dbReference>
<evidence type="ECO:0000256" key="4">
    <source>
        <dbReference type="ARBA" id="ARBA00022525"/>
    </source>
</evidence>
<dbReference type="GeneID" id="100329104"/>
<organism evidence="10">
    <name type="scientific">Saccoglossus kowalevskii</name>
    <name type="common">Acorn worm</name>
    <dbReference type="NCBI Taxonomy" id="10224"/>
    <lineage>
        <taxon>Eukaryota</taxon>
        <taxon>Metazoa</taxon>
        <taxon>Hemichordata</taxon>
        <taxon>Enteropneusta</taxon>
        <taxon>Harrimaniidae</taxon>
        <taxon>Saccoglossus</taxon>
    </lineage>
</organism>
<dbReference type="EMBL" id="GU224245">
    <property type="protein sequence ID" value="ADB22654.1"/>
    <property type="molecule type" value="mRNA"/>
</dbReference>
<evidence type="ECO:0000256" key="5">
    <source>
        <dbReference type="ARBA" id="ARBA00022530"/>
    </source>
</evidence>
<dbReference type="SMART" id="SM00097">
    <property type="entry name" value="WNT1"/>
    <property type="match status" value="1"/>
</dbReference>
<dbReference type="PRINTS" id="PR01349">
    <property type="entry name" value="WNTPROTEIN"/>
</dbReference>